<reference evidence="3" key="1">
    <citation type="submission" date="2017-02" db="EMBL/GenBank/DDBJ databases">
        <authorList>
            <person name="Varghese N."/>
            <person name="Submissions S."/>
        </authorList>
    </citation>
    <scope>NUCLEOTIDE SEQUENCE [LARGE SCALE GENOMIC DNA]</scope>
    <source>
        <strain evidence="3">R11H</strain>
    </source>
</reference>
<dbReference type="OrthoDB" id="117186at2"/>
<dbReference type="Gene3D" id="3.10.450.50">
    <property type="match status" value="1"/>
</dbReference>
<keyword evidence="3" id="KW-1185">Reference proteome</keyword>
<dbReference type="AlphaFoldDB" id="A0A1T5AEW1"/>
<evidence type="ECO:0008006" key="4">
    <source>
        <dbReference type="Google" id="ProtNLM"/>
    </source>
</evidence>
<organism evidence="2 3">
    <name type="scientific">Sphingopyxis flava</name>
    <dbReference type="NCBI Taxonomy" id="1507287"/>
    <lineage>
        <taxon>Bacteria</taxon>
        <taxon>Pseudomonadati</taxon>
        <taxon>Pseudomonadota</taxon>
        <taxon>Alphaproteobacteria</taxon>
        <taxon>Sphingomonadales</taxon>
        <taxon>Sphingomonadaceae</taxon>
        <taxon>Sphingopyxis</taxon>
    </lineage>
</organism>
<name>A0A1T5AEW1_9SPHN</name>
<keyword evidence="1" id="KW-0732">Signal</keyword>
<sequence>MYRKAAAALALCAATPALAQHAMHGSDDESRAVLAILEQMFEALAAKNPAAIAALTVPEGRPTAASIGDDGTEKFHFSSWSEFAQRLPDIPGAPVEKLVDPHVHVDGPIAMVWSPYIFTLDGKLSHCGINHVDLLKQDGTWRVLNITWTQRRTGCPKP</sequence>
<dbReference type="RefSeq" id="WP_079637325.1">
    <property type="nucleotide sequence ID" value="NZ_FUYP01000003.1"/>
</dbReference>
<dbReference type="SUPFAM" id="SSF54427">
    <property type="entry name" value="NTF2-like"/>
    <property type="match status" value="1"/>
</dbReference>
<evidence type="ECO:0000256" key="1">
    <source>
        <dbReference type="SAM" id="SignalP"/>
    </source>
</evidence>
<feature type="signal peptide" evidence="1">
    <location>
        <begin position="1"/>
        <end position="19"/>
    </location>
</feature>
<evidence type="ECO:0000313" key="2">
    <source>
        <dbReference type="EMBL" id="SKB33193.1"/>
    </source>
</evidence>
<proteinExistence type="predicted"/>
<protein>
    <recommendedName>
        <fullName evidence="4">Lumazine-binding</fullName>
    </recommendedName>
</protein>
<gene>
    <name evidence="2" type="ORF">SAMN06295937_1003144</name>
</gene>
<dbReference type="EMBL" id="FUYP01000003">
    <property type="protein sequence ID" value="SKB33193.1"/>
    <property type="molecule type" value="Genomic_DNA"/>
</dbReference>
<feature type="chain" id="PRO_5013273163" description="Lumazine-binding" evidence="1">
    <location>
        <begin position="20"/>
        <end position="158"/>
    </location>
</feature>
<accession>A0A1T5AEW1</accession>
<dbReference type="InterPro" id="IPR032710">
    <property type="entry name" value="NTF2-like_dom_sf"/>
</dbReference>
<dbReference type="Proteomes" id="UP000190044">
    <property type="component" value="Unassembled WGS sequence"/>
</dbReference>
<evidence type="ECO:0000313" key="3">
    <source>
        <dbReference type="Proteomes" id="UP000190044"/>
    </source>
</evidence>